<dbReference type="PANTHER" id="PTHR34819:SF3">
    <property type="entry name" value="CELL SURFACE PROTEIN"/>
    <property type="match status" value="1"/>
</dbReference>
<dbReference type="InterPro" id="IPR057693">
    <property type="entry name" value="DUF7933"/>
</dbReference>
<feature type="domain" description="DUF11" evidence="3">
    <location>
        <begin position="433"/>
        <end position="536"/>
    </location>
</feature>
<dbReference type="PANTHER" id="PTHR34819">
    <property type="entry name" value="LARGE CYSTEINE-RICH PERIPLASMIC PROTEIN OMCB"/>
    <property type="match status" value="1"/>
</dbReference>
<feature type="region of interest" description="Disordered" evidence="1">
    <location>
        <begin position="1004"/>
        <end position="1047"/>
    </location>
</feature>
<evidence type="ECO:0000256" key="1">
    <source>
        <dbReference type="SAM" id="MobiDB-lite"/>
    </source>
</evidence>
<feature type="domain" description="DUF7507" evidence="4">
    <location>
        <begin position="560"/>
        <end position="665"/>
    </location>
</feature>
<feature type="region of interest" description="Disordered" evidence="1">
    <location>
        <begin position="886"/>
        <end position="912"/>
    </location>
</feature>
<feature type="domain" description="DUF7933" evidence="5">
    <location>
        <begin position="307"/>
        <end position="418"/>
    </location>
</feature>
<evidence type="ECO:0000313" key="7">
    <source>
        <dbReference type="Proteomes" id="UP000515511"/>
    </source>
</evidence>
<dbReference type="KEGG" id="lse:F1C12_03585"/>
<dbReference type="InterPro" id="IPR006311">
    <property type="entry name" value="TAT_signal"/>
</dbReference>
<accession>A0A7G6Y745</accession>
<proteinExistence type="predicted"/>
<feature type="domain" description="DUF7507" evidence="4">
    <location>
        <begin position="914"/>
        <end position="1019"/>
    </location>
</feature>
<dbReference type="Proteomes" id="UP000515511">
    <property type="component" value="Chromosome"/>
</dbReference>
<dbReference type="RefSeq" id="WP_185277476.1">
    <property type="nucleotide sequence ID" value="NZ_CP043641.1"/>
</dbReference>
<keyword evidence="2" id="KW-0472">Membrane</keyword>
<evidence type="ECO:0000259" key="5">
    <source>
        <dbReference type="Pfam" id="PF25564"/>
    </source>
</evidence>
<evidence type="ECO:0000256" key="2">
    <source>
        <dbReference type="SAM" id="Phobius"/>
    </source>
</evidence>
<feature type="transmembrane region" description="Helical" evidence="2">
    <location>
        <begin position="1529"/>
        <end position="1551"/>
    </location>
</feature>
<organism evidence="6 7">
    <name type="scientific">Leifsonia shinshuensis</name>
    <dbReference type="NCBI Taxonomy" id="150026"/>
    <lineage>
        <taxon>Bacteria</taxon>
        <taxon>Bacillati</taxon>
        <taxon>Actinomycetota</taxon>
        <taxon>Actinomycetes</taxon>
        <taxon>Micrococcales</taxon>
        <taxon>Microbacteriaceae</taxon>
        <taxon>Leifsonia</taxon>
    </lineage>
</organism>
<dbReference type="PROSITE" id="PS51318">
    <property type="entry name" value="TAT"/>
    <property type="match status" value="1"/>
</dbReference>
<keyword evidence="2" id="KW-0812">Transmembrane</keyword>
<feature type="domain" description="DUF7507" evidence="4">
    <location>
        <begin position="1399"/>
        <end position="1499"/>
    </location>
</feature>
<dbReference type="NCBIfam" id="TIGR01451">
    <property type="entry name" value="B_ant_repeat"/>
    <property type="match status" value="8"/>
</dbReference>
<feature type="domain" description="DUF7507" evidence="4">
    <location>
        <begin position="1031"/>
        <end position="1136"/>
    </location>
</feature>
<sequence length="1563" mass="156502">MTAQRTSPPGTPLTTPRRRRRSLLAGVLAALLAGAGLALPAQGAAAVDVAGSEAARQQGIVASEGRTPAVPNDPVPLFAETFSNHADGIFVTTVDAYVGSGGTTYRADPFWANTSQCNGFVLNARSTQPSGYCGDQAKEWNAVQAKAKQLGVILGQQDADDNYALSMNTSSARPPANETLMLGSSPISLAGSGRFLTVRSAFAASNDICPPSDATSPLLQYSLVDGDGVRHTVTDQPINVHSDPRGEWTSVPVDRFRGCVKAAEFVADDSALITTDTVQLEIRNLSREAAMGNDGAIDNVEILDATPQLDKSFSPQSVPVGGVSTLTFTVTNTSDFAAKKGWSFTDALPSGMTVASSPNTGGTCVADVTADPGAAQFAVANGELALDDVSCTITVDVSAAPGAYQNCAANITASAGLDLPACAAVTFEAPVALSVAKSVDTASYLPGGPLTWTVDVANAGPGDAAGARVTDVLPAAAGTFGWTCVPSAGASCATSGAGSIDDAVTIPAGGSLRYTVTGTLPADATGPITNTATVAPPAGATDTGCTPDCSASVTSTPQAAAITLLKTASASGVQDPAQAGDTIAYSFTATNTGGETLTDVTITDRLPGLGALTYSWPGAAGTLLAGETVTATAAYALSQADIDSGHVDNSAVATGNPPAGPPVESPLASTDTPLPSSSGLSSTKSADASQLSDPAAVGETIVYTFSATNDGSQTLTGVTIDDPLPGLSTLQYVWPGPAGVLQPGETVTATAAYAITQADIDRGHVANTALATGTPPTGPAVTAPPASTDTPLHVAAALALTKSADASQLGDPAAVGESIAYTFSATNTGSVTLTDVAIDDPLPGLSTLQYVWPNAAGTLVAGETVKATATYAITQADIDRGHVANTALATGTPPTGPAVTTPPAGTDTPLPSDSSLSLIKTSDTSGIGSPGAPGETIVYRFTVTNTGSTTLTGVAIDDPLPGLGTIAQAWPAADGTLRPGESMTATADYAITQADIDRGHVANTAIATGTPPSGSPVPSNPGNTDDTLPGAPALQLSKSADTSGIGSPARPGDLITFAFDLLNSGTVTLRGAQVNDPLPGLGALQYSWPGAPGVLEPGQTGTASAPYRVTQADIDRGYVHNVATPEAETPDGLPVSGEPATTTPRIPVAPALVFEKTADAQATGAVGDVIEYAFTATNTGNVTLKDVDIHDPLPGLSALSYTWPGPAGVLAPGERVTATAAYAVTQADIDAGAVANDAFADGVTVPGVPDPADPADPGRAEQYVPSNHDDTLTPLAQDAELTIVKTADASRIAEQAAAGDTLVYGFTVANVGNVTLTDVAIVDHLDGLGELQYRWPGAKGVLAPGEEATATADYLLTQADLDAGHVANLAFAEGTRPAPDADAYVTAPSETDTPLPPAAALALVKTADDSGVSSPGAVGDVVRYSFLVTNTGNVTLTDVEVVDELAGLSAPVYAWPGEKGVLAPGERVQATASYELTAADLRNGRVLNTAHAVGTPPGDGAPRVASPEDSAEVRIPQPGTALAFTGGDVAGAAVLAGILLILVGVAVRVVARRRSVAAPKAVR</sequence>
<feature type="domain" description="DUF7507" evidence="4">
    <location>
        <begin position="680"/>
        <end position="783"/>
    </location>
</feature>
<evidence type="ECO:0000259" key="4">
    <source>
        <dbReference type="Pfam" id="PF24346"/>
    </source>
</evidence>
<keyword evidence="2" id="KW-1133">Transmembrane helix</keyword>
<dbReference type="InterPro" id="IPR051172">
    <property type="entry name" value="Chlamydia_OmcB"/>
</dbReference>
<gene>
    <name evidence="6" type="ORF">F1C12_03585</name>
</gene>
<dbReference type="Pfam" id="PF01345">
    <property type="entry name" value="DUF11"/>
    <property type="match status" value="1"/>
</dbReference>
<feature type="domain" description="DUF7507" evidence="4">
    <location>
        <begin position="796"/>
        <end position="901"/>
    </location>
</feature>
<dbReference type="InterPro" id="IPR001434">
    <property type="entry name" value="OmcB-like_DUF11"/>
</dbReference>
<evidence type="ECO:0000259" key="3">
    <source>
        <dbReference type="Pfam" id="PF01345"/>
    </source>
</evidence>
<feature type="region of interest" description="Disordered" evidence="1">
    <location>
        <begin position="648"/>
        <end position="691"/>
    </location>
</feature>
<dbReference type="Pfam" id="PF24346">
    <property type="entry name" value="DUF7507"/>
    <property type="match status" value="8"/>
</dbReference>
<reference evidence="7" key="1">
    <citation type="submission" date="2019-09" db="EMBL/GenBank/DDBJ databases">
        <title>Antimicrobial potential of Antarctic Bacteria.</title>
        <authorList>
            <person name="Benaud N."/>
            <person name="Edwards R.J."/>
            <person name="Ferrari B.C."/>
        </authorList>
    </citation>
    <scope>NUCLEOTIDE SEQUENCE [LARGE SCALE GENOMIC DNA]</scope>
    <source>
        <strain evidence="7">INR9</strain>
    </source>
</reference>
<dbReference type="InterPro" id="IPR047589">
    <property type="entry name" value="DUF11_rpt"/>
</dbReference>
<name>A0A7G6Y745_9MICO</name>
<feature type="domain" description="DUF7507" evidence="4">
    <location>
        <begin position="1149"/>
        <end position="1247"/>
    </location>
</feature>
<feature type="compositionally biased region" description="Polar residues" evidence="1">
    <location>
        <begin position="1036"/>
        <end position="1045"/>
    </location>
</feature>
<dbReference type="EMBL" id="CP043641">
    <property type="protein sequence ID" value="QNE34310.1"/>
    <property type="molecule type" value="Genomic_DNA"/>
</dbReference>
<dbReference type="Pfam" id="PF25564">
    <property type="entry name" value="DUF7933"/>
    <property type="match status" value="1"/>
</dbReference>
<feature type="compositionally biased region" description="Low complexity" evidence="1">
    <location>
        <begin position="669"/>
        <end position="689"/>
    </location>
</feature>
<feature type="domain" description="DUF7507" evidence="4">
    <location>
        <begin position="1279"/>
        <end position="1378"/>
    </location>
</feature>
<dbReference type="InterPro" id="IPR055354">
    <property type="entry name" value="DUF7507"/>
</dbReference>
<protein>
    <submittedName>
        <fullName evidence="6">DUF11 domain-containing protein</fullName>
    </submittedName>
</protein>
<evidence type="ECO:0000313" key="6">
    <source>
        <dbReference type="EMBL" id="QNE34310.1"/>
    </source>
</evidence>